<feature type="compositionally biased region" description="Basic and acidic residues" evidence="1">
    <location>
        <begin position="441"/>
        <end position="459"/>
    </location>
</feature>
<dbReference type="Proteomes" id="UP001061302">
    <property type="component" value="Chromosome"/>
</dbReference>
<evidence type="ECO:0000313" key="3">
    <source>
        <dbReference type="EMBL" id="UXY15357.1"/>
    </source>
</evidence>
<name>A0ABY6DLY7_9NEIS</name>
<dbReference type="InterPro" id="IPR049802">
    <property type="entry name" value="RhsC-like_FIX"/>
</dbReference>
<keyword evidence="2" id="KW-1133">Transmembrane helix</keyword>
<proteinExistence type="predicted"/>
<protein>
    <submittedName>
        <fullName evidence="3">Uncharacterized protein</fullName>
    </submittedName>
</protein>
<dbReference type="EMBL" id="CP106753">
    <property type="protein sequence ID" value="UXY15357.1"/>
    <property type="molecule type" value="Genomic_DNA"/>
</dbReference>
<reference evidence="3" key="1">
    <citation type="submission" date="2022-10" db="EMBL/GenBank/DDBJ databases">
        <title>Chitiniphilus purpureus sp. nov., a novel chitin-degrading bacterium isolated from crawfish pond sediment.</title>
        <authorList>
            <person name="Li K."/>
        </authorList>
    </citation>
    <scope>NUCLEOTIDE SEQUENCE</scope>
    <source>
        <strain evidence="3">CD1</strain>
    </source>
</reference>
<evidence type="ECO:0000256" key="2">
    <source>
        <dbReference type="SAM" id="Phobius"/>
    </source>
</evidence>
<feature type="transmembrane region" description="Helical" evidence="2">
    <location>
        <begin position="83"/>
        <end position="113"/>
    </location>
</feature>
<accession>A0ABY6DLY7</accession>
<gene>
    <name evidence="3" type="ORF">N8I74_18930</name>
</gene>
<keyword evidence="2" id="KW-0472">Membrane</keyword>
<keyword evidence="4" id="KW-1185">Reference proteome</keyword>
<evidence type="ECO:0000313" key="4">
    <source>
        <dbReference type="Proteomes" id="UP001061302"/>
    </source>
</evidence>
<keyword evidence="2" id="KW-0812">Transmembrane</keyword>
<evidence type="ECO:0000256" key="1">
    <source>
        <dbReference type="SAM" id="MobiDB-lite"/>
    </source>
</evidence>
<dbReference type="RefSeq" id="WP_263124763.1">
    <property type="nucleotide sequence ID" value="NZ_CP106753.1"/>
</dbReference>
<sequence>MAIANEEKEALTLINGSPKPEDEGWGSWMWQALQGDFNENRSAGQIGFDMVVSFIPIVDTICDIRDLCANISALRKDPKNKMIMFMIVLTVIGFFPEIGSLIKGVIKIIFVYLKRYLKDISELTNAAKLVKAVDKTVDAALPKIMEFLQNSDVLKWATKDRVPDLLSRVAKEFYDLEKLVNVQKLKDALNKGLDEVVRVLTRLHGYVPAAAADRIEMIVDTVNKQRKTLNDAVQEFVSPIRTILLRTAKRLDDHVWIANSRVVNKGWIAPVSEAGAAKLMNREKPVWAKVRGKKLPFPSAEYDLLERQIKAWEKEHPSLPKLNAHSVSTFHKLNPQFYPEGTVLYRIVDPASGGGGQFWVTKDVFDSLKTRADWREKLAVKPDWNQNGQYVTYTVPKGGLHAYEGPAASQELAGTPYMMTGGANQVFFQPKPDTFSSGLPRVDKNTGEKLPGRGPNGEDTRYEWKDVGGEDAVTALRVKINDPNIKGPFATNWGFTDWTPQQAERILISFPKQD</sequence>
<dbReference type="CDD" id="cd20746">
    <property type="entry name" value="FIX_Ntox15_NUC_DUF4112_RhsA-like"/>
    <property type="match status" value="1"/>
</dbReference>
<feature type="region of interest" description="Disordered" evidence="1">
    <location>
        <begin position="438"/>
        <end position="459"/>
    </location>
</feature>
<organism evidence="3 4">
    <name type="scientific">Chitiniphilus purpureus</name>
    <dbReference type="NCBI Taxonomy" id="2981137"/>
    <lineage>
        <taxon>Bacteria</taxon>
        <taxon>Pseudomonadati</taxon>
        <taxon>Pseudomonadota</taxon>
        <taxon>Betaproteobacteria</taxon>
        <taxon>Neisseriales</taxon>
        <taxon>Chitinibacteraceae</taxon>
        <taxon>Chitiniphilus</taxon>
    </lineage>
</organism>